<dbReference type="PANTHER" id="PTHR30466:SF11">
    <property type="entry name" value="FLAVIN-DEPENDENT MONOOXYGENASE, REDUCTASE SUBUNIT HSAB"/>
    <property type="match status" value="1"/>
</dbReference>
<keyword evidence="5" id="KW-1185">Reference proteome</keyword>
<dbReference type="InterPro" id="IPR002563">
    <property type="entry name" value="Flavin_Rdtase-like_dom"/>
</dbReference>
<evidence type="ECO:0000256" key="1">
    <source>
        <dbReference type="ARBA" id="ARBA00008898"/>
    </source>
</evidence>
<dbReference type="InterPro" id="IPR050268">
    <property type="entry name" value="NADH-dep_flavin_reductase"/>
</dbReference>
<dbReference type="InterPro" id="IPR012349">
    <property type="entry name" value="Split_barrel_FMN-bd"/>
</dbReference>
<evidence type="ECO:0000313" key="5">
    <source>
        <dbReference type="Proteomes" id="UP000295172"/>
    </source>
</evidence>
<dbReference type="GO" id="GO:0042602">
    <property type="term" value="F:riboflavin reductase (NADPH) activity"/>
    <property type="evidence" value="ECO:0007669"/>
    <property type="project" value="TreeGrafter"/>
</dbReference>
<keyword evidence="2" id="KW-0560">Oxidoreductase</keyword>
<dbReference type="Proteomes" id="UP000295172">
    <property type="component" value="Unassembled WGS sequence"/>
</dbReference>
<proteinExistence type="inferred from homology"/>
<accession>A0A4R4XEV8</accession>
<feature type="domain" description="Flavin reductase like" evidence="3">
    <location>
        <begin position="31"/>
        <end position="174"/>
    </location>
</feature>
<evidence type="ECO:0000256" key="2">
    <source>
        <dbReference type="ARBA" id="ARBA00023002"/>
    </source>
</evidence>
<dbReference type="SUPFAM" id="SSF50475">
    <property type="entry name" value="FMN-binding split barrel"/>
    <property type="match status" value="1"/>
</dbReference>
<dbReference type="Pfam" id="PF01613">
    <property type="entry name" value="Flavin_Reduct"/>
    <property type="match status" value="1"/>
</dbReference>
<evidence type="ECO:0000313" key="4">
    <source>
        <dbReference type="EMBL" id="TDD29220.1"/>
    </source>
</evidence>
<dbReference type="Gene3D" id="2.30.110.10">
    <property type="entry name" value="Electron Transport, Fmn-binding Protein, Chain A"/>
    <property type="match status" value="1"/>
</dbReference>
<dbReference type="OrthoDB" id="9792858at2"/>
<evidence type="ECO:0000259" key="3">
    <source>
        <dbReference type="SMART" id="SM00903"/>
    </source>
</evidence>
<name>A0A4R4XEV8_9ACTN</name>
<dbReference type="GO" id="GO:0010181">
    <property type="term" value="F:FMN binding"/>
    <property type="evidence" value="ECO:0007669"/>
    <property type="project" value="InterPro"/>
</dbReference>
<reference evidence="4 5" key="1">
    <citation type="submission" date="2019-02" db="EMBL/GenBank/DDBJ databases">
        <title>Draft genome sequences of novel Actinobacteria.</title>
        <authorList>
            <person name="Sahin N."/>
            <person name="Ay H."/>
            <person name="Saygin H."/>
        </authorList>
    </citation>
    <scope>NUCLEOTIDE SEQUENCE [LARGE SCALE GENOMIC DNA]</scope>
    <source>
        <strain evidence="4 5">16K104</strain>
    </source>
</reference>
<dbReference type="EMBL" id="SMKR01000013">
    <property type="protein sequence ID" value="TDD29220.1"/>
    <property type="molecule type" value="Genomic_DNA"/>
</dbReference>
<gene>
    <name evidence="4" type="ORF">E1218_04965</name>
</gene>
<protein>
    <submittedName>
        <fullName evidence="4">Flavin reductase</fullName>
    </submittedName>
</protein>
<organism evidence="4 5">
    <name type="scientific">Kribbella turkmenica</name>
    <dbReference type="NCBI Taxonomy" id="2530375"/>
    <lineage>
        <taxon>Bacteria</taxon>
        <taxon>Bacillati</taxon>
        <taxon>Actinomycetota</taxon>
        <taxon>Actinomycetes</taxon>
        <taxon>Propionibacteriales</taxon>
        <taxon>Kribbellaceae</taxon>
        <taxon>Kribbella</taxon>
    </lineage>
</organism>
<sequence>MNSKTQMGPSPPVVRSVGSDGASMPDFRQLLSQFASGIVVLTTALEVPFGVTCQSFFSQSLNPPCIATSVSKKSSTLPQFKSAGHFGVNVLAADQADLATQFARKDGDRWEGVNWELSPAGNPRISGALAWMDCRIMVDVEAGDHVMLIGEVLDAAIADAQEHPLIFFRGGFHTPLIDSRNRQ</sequence>
<dbReference type="PANTHER" id="PTHR30466">
    <property type="entry name" value="FLAVIN REDUCTASE"/>
    <property type="match status" value="1"/>
</dbReference>
<comment type="caution">
    <text evidence="4">The sequence shown here is derived from an EMBL/GenBank/DDBJ whole genome shotgun (WGS) entry which is preliminary data.</text>
</comment>
<dbReference type="SMART" id="SM00903">
    <property type="entry name" value="Flavin_Reduct"/>
    <property type="match status" value="1"/>
</dbReference>
<comment type="similarity">
    <text evidence="1">Belongs to the non-flavoprotein flavin reductase family.</text>
</comment>
<dbReference type="AlphaFoldDB" id="A0A4R4XEV8"/>